<keyword evidence="3" id="KW-1185">Reference proteome</keyword>
<feature type="compositionally biased region" description="Basic and acidic residues" evidence="1">
    <location>
        <begin position="14"/>
        <end position="24"/>
    </location>
</feature>
<reference evidence="2 3" key="1">
    <citation type="submission" date="2024-08" db="EMBL/GenBank/DDBJ databases">
        <title>Gnathostoma spinigerum genome.</title>
        <authorList>
            <person name="Gonzalez-Bertolin B."/>
            <person name="Monzon S."/>
            <person name="Zaballos A."/>
            <person name="Jimenez P."/>
            <person name="Dekumyoy P."/>
            <person name="Varona S."/>
            <person name="Cuesta I."/>
            <person name="Sumanam S."/>
            <person name="Adisakwattana P."/>
            <person name="Gasser R.B."/>
            <person name="Hernandez-Gonzalez A."/>
            <person name="Young N.D."/>
            <person name="Perteguer M.J."/>
        </authorList>
    </citation>
    <scope>NUCLEOTIDE SEQUENCE [LARGE SCALE GENOMIC DNA]</scope>
    <source>
        <strain evidence="2">AL3</strain>
        <tissue evidence="2">Liver</tissue>
    </source>
</reference>
<evidence type="ECO:0000313" key="3">
    <source>
        <dbReference type="Proteomes" id="UP001608902"/>
    </source>
</evidence>
<gene>
    <name evidence="2" type="ORF">AB6A40_011733</name>
</gene>
<protein>
    <submittedName>
        <fullName evidence="2">Uncharacterized protein</fullName>
    </submittedName>
</protein>
<sequence length="46" mass="5461">MEEERLRSTTSPFIDHREREETYVPRRANQSRSCDAVRHKPPTPPP</sequence>
<proteinExistence type="predicted"/>
<dbReference type="Proteomes" id="UP001608902">
    <property type="component" value="Unassembled WGS sequence"/>
</dbReference>
<dbReference type="EMBL" id="JBGFUD010026471">
    <property type="protein sequence ID" value="MFH4985024.1"/>
    <property type="molecule type" value="Genomic_DNA"/>
</dbReference>
<evidence type="ECO:0000313" key="2">
    <source>
        <dbReference type="EMBL" id="MFH4985024.1"/>
    </source>
</evidence>
<feature type="non-terminal residue" evidence="2">
    <location>
        <position position="46"/>
    </location>
</feature>
<comment type="caution">
    <text evidence="2">The sequence shown here is derived from an EMBL/GenBank/DDBJ whole genome shotgun (WGS) entry which is preliminary data.</text>
</comment>
<name>A0ABD6F3W6_9BILA</name>
<organism evidence="2 3">
    <name type="scientific">Gnathostoma spinigerum</name>
    <dbReference type="NCBI Taxonomy" id="75299"/>
    <lineage>
        <taxon>Eukaryota</taxon>
        <taxon>Metazoa</taxon>
        <taxon>Ecdysozoa</taxon>
        <taxon>Nematoda</taxon>
        <taxon>Chromadorea</taxon>
        <taxon>Rhabditida</taxon>
        <taxon>Spirurina</taxon>
        <taxon>Gnathostomatomorpha</taxon>
        <taxon>Gnathostomatoidea</taxon>
        <taxon>Gnathostomatidae</taxon>
        <taxon>Gnathostoma</taxon>
    </lineage>
</organism>
<feature type="region of interest" description="Disordered" evidence="1">
    <location>
        <begin position="1"/>
        <end position="46"/>
    </location>
</feature>
<accession>A0ABD6F3W6</accession>
<dbReference type="AlphaFoldDB" id="A0ABD6F3W6"/>
<evidence type="ECO:0000256" key="1">
    <source>
        <dbReference type="SAM" id="MobiDB-lite"/>
    </source>
</evidence>